<feature type="region of interest" description="Disordered" evidence="1">
    <location>
        <begin position="1"/>
        <end position="123"/>
    </location>
</feature>
<accession>A0A1I7YY85</accession>
<dbReference type="WBParaSite" id="L893_g20962.t1">
    <property type="protein sequence ID" value="L893_g20962.t1"/>
    <property type="gene ID" value="L893_g20962"/>
</dbReference>
<evidence type="ECO:0000313" key="3">
    <source>
        <dbReference type="WBParaSite" id="L893_g20962.t1"/>
    </source>
</evidence>
<proteinExistence type="predicted"/>
<organism evidence="2 3">
    <name type="scientific">Steinernema glaseri</name>
    <dbReference type="NCBI Taxonomy" id="37863"/>
    <lineage>
        <taxon>Eukaryota</taxon>
        <taxon>Metazoa</taxon>
        <taxon>Ecdysozoa</taxon>
        <taxon>Nematoda</taxon>
        <taxon>Chromadorea</taxon>
        <taxon>Rhabditida</taxon>
        <taxon>Tylenchina</taxon>
        <taxon>Panagrolaimomorpha</taxon>
        <taxon>Strongyloidoidea</taxon>
        <taxon>Steinernematidae</taxon>
        <taxon>Steinernema</taxon>
    </lineage>
</organism>
<dbReference type="AlphaFoldDB" id="A0A1I7YY85"/>
<sequence length="232" mass="25602">MLPIPQCVPKASSPPVFEPNPSHHPPLFERSESRHETDSALELAPQRGLAVGARERPDQHVFGSTSPENEPAASATADDAPPPVGARRGYRSPHSHLHHPLGLDYRPPSKPLPRNVSATEDAPDVGLWTTVECAQSAESKQSHGTRSIHELQVLSSLDGRSETRSCGLFPSQPKCIFRNDCRIGSTPEDKAFCECCAFRRDRMSEAGRYEYFVTECDASGDVYGRSRPRYVR</sequence>
<feature type="compositionally biased region" description="Basic residues" evidence="1">
    <location>
        <begin position="88"/>
        <end position="99"/>
    </location>
</feature>
<name>A0A1I7YY85_9BILA</name>
<evidence type="ECO:0000313" key="2">
    <source>
        <dbReference type="Proteomes" id="UP000095287"/>
    </source>
</evidence>
<feature type="compositionally biased region" description="Basic and acidic residues" evidence="1">
    <location>
        <begin position="26"/>
        <end position="38"/>
    </location>
</feature>
<dbReference type="Proteomes" id="UP000095287">
    <property type="component" value="Unplaced"/>
</dbReference>
<protein>
    <submittedName>
        <fullName evidence="3">Thyroglobulin type-1 domain-containing protein</fullName>
    </submittedName>
</protein>
<evidence type="ECO:0000256" key="1">
    <source>
        <dbReference type="SAM" id="MobiDB-lite"/>
    </source>
</evidence>
<reference evidence="3" key="1">
    <citation type="submission" date="2016-11" db="UniProtKB">
        <authorList>
            <consortium name="WormBaseParasite"/>
        </authorList>
    </citation>
    <scope>IDENTIFICATION</scope>
</reference>
<keyword evidence="2" id="KW-1185">Reference proteome</keyword>